<reference evidence="4" key="1">
    <citation type="submission" date="2021-02" db="EMBL/GenBank/DDBJ databases">
        <title>Abyssanaerobacter marinus gen.nov., sp., nov, anaerobic bacterium isolated from the Onnuri vent field of Indian Ocean and suggestion of Mogibacteriaceae fam. nov., and proposal of reclassification of ambiguous this family's genus member.</title>
        <authorList>
            <person name="Kim Y.J."/>
            <person name="Yang J.-A."/>
        </authorList>
    </citation>
    <scope>NUCLEOTIDE SEQUENCE</scope>
    <source>
        <strain evidence="4">DSM 2634</strain>
    </source>
</reference>
<evidence type="ECO:0000256" key="3">
    <source>
        <dbReference type="SAM" id="Phobius"/>
    </source>
</evidence>
<feature type="transmembrane region" description="Helical" evidence="3">
    <location>
        <begin position="161"/>
        <end position="180"/>
    </location>
</feature>
<dbReference type="GO" id="GO:0016020">
    <property type="term" value="C:membrane"/>
    <property type="evidence" value="ECO:0007669"/>
    <property type="project" value="InterPro"/>
</dbReference>
<feature type="transmembrane region" description="Helical" evidence="3">
    <location>
        <begin position="136"/>
        <end position="155"/>
    </location>
</feature>
<dbReference type="PROSITE" id="PS00379">
    <property type="entry name" value="CDP_ALCOHOL_P_TRANSF"/>
    <property type="match status" value="1"/>
</dbReference>
<dbReference type="GO" id="GO:0008654">
    <property type="term" value="P:phospholipid biosynthetic process"/>
    <property type="evidence" value="ECO:0007669"/>
    <property type="project" value="InterPro"/>
</dbReference>
<keyword evidence="5" id="KW-1185">Reference proteome</keyword>
<dbReference type="InterPro" id="IPR043130">
    <property type="entry name" value="CDP-OH_PTrfase_TM_dom"/>
</dbReference>
<feature type="transmembrane region" description="Helical" evidence="3">
    <location>
        <begin position="74"/>
        <end position="91"/>
    </location>
</feature>
<name>A0A939DA32_CLOAM</name>
<evidence type="ECO:0000256" key="1">
    <source>
        <dbReference type="ARBA" id="ARBA00022679"/>
    </source>
</evidence>
<dbReference type="EMBL" id="JAFJZZ010000003">
    <property type="protein sequence ID" value="MBN7773543.1"/>
    <property type="molecule type" value="Genomic_DNA"/>
</dbReference>
<proteinExistence type="inferred from homology"/>
<sequence length="190" mass="21266">MKGLIKFIPNSITISRIGLSVLFVTNVTGQFVYEKNNFMNLIVLFSVICLTDLIDGKIARKIRCTSVTGAKLDVLADLFFIVASNITLISLGILPLWFLGFIFFKFIEFIITSDFTIRHKYLSNKNVFISDKLGRIVAAMFFVIPGIAFIFHILIPSIAENAIHFILYATLAGGILSSYLRVKSCLKLKS</sequence>
<organism evidence="4 5">
    <name type="scientific">Clostridium aminobutyricum</name>
    <dbReference type="NCBI Taxonomy" id="33953"/>
    <lineage>
        <taxon>Bacteria</taxon>
        <taxon>Bacillati</taxon>
        <taxon>Bacillota</taxon>
        <taxon>Clostridia</taxon>
        <taxon>Eubacteriales</taxon>
        <taxon>Clostridiaceae</taxon>
        <taxon>Clostridium</taxon>
    </lineage>
</organism>
<evidence type="ECO:0000313" key="4">
    <source>
        <dbReference type="EMBL" id="MBN7773543.1"/>
    </source>
</evidence>
<feature type="transmembrane region" description="Helical" evidence="3">
    <location>
        <begin position="12"/>
        <end position="32"/>
    </location>
</feature>
<dbReference type="Pfam" id="PF01066">
    <property type="entry name" value="CDP-OH_P_transf"/>
    <property type="match status" value="1"/>
</dbReference>
<dbReference type="Gene3D" id="1.20.120.1760">
    <property type="match status" value="1"/>
</dbReference>
<comment type="similarity">
    <text evidence="2">Belongs to the CDP-alcohol phosphatidyltransferase class-I family.</text>
</comment>
<evidence type="ECO:0000313" key="5">
    <source>
        <dbReference type="Proteomes" id="UP000664545"/>
    </source>
</evidence>
<keyword evidence="3" id="KW-1133">Transmembrane helix</keyword>
<dbReference type="GO" id="GO:0016780">
    <property type="term" value="F:phosphotransferase activity, for other substituted phosphate groups"/>
    <property type="evidence" value="ECO:0007669"/>
    <property type="project" value="InterPro"/>
</dbReference>
<dbReference type="AlphaFoldDB" id="A0A939DA32"/>
<dbReference type="InterPro" id="IPR000462">
    <property type="entry name" value="CDP-OH_P_trans"/>
</dbReference>
<comment type="caution">
    <text evidence="4">The sequence shown here is derived from an EMBL/GenBank/DDBJ whole genome shotgun (WGS) entry which is preliminary data.</text>
</comment>
<keyword evidence="3" id="KW-0472">Membrane</keyword>
<gene>
    <name evidence="4" type="ORF">JYB65_09230</name>
</gene>
<evidence type="ECO:0000256" key="2">
    <source>
        <dbReference type="RuleBase" id="RU003750"/>
    </source>
</evidence>
<protein>
    <submittedName>
        <fullName evidence="4">CDP-alcohol phosphatidyltransferase family protein</fullName>
    </submittedName>
</protein>
<keyword evidence="3" id="KW-0812">Transmembrane</keyword>
<dbReference type="RefSeq" id="WP_206582375.1">
    <property type="nucleotide sequence ID" value="NZ_JAFJZZ010000003.1"/>
</dbReference>
<keyword evidence="1 2" id="KW-0808">Transferase</keyword>
<accession>A0A939DA32</accession>
<dbReference type="InterPro" id="IPR048254">
    <property type="entry name" value="CDP_ALCOHOL_P_TRANSF_CS"/>
</dbReference>
<dbReference type="Proteomes" id="UP000664545">
    <property type="component" value="Unassembled WGS sequence"/>
</dbReference>